<dbReference type="PANTHER" id="PTHR24422">
    <property type="entry name" value="CHEMOTAXIS PROTEIN METHYLTRANSFERASE"/>
    <property type="match status" value="1"/>
</dbReference>
<dbReference type="PROSITE" id="PS50123">
    <property type="entry name" value="CHER"/>
    <property type="match status" value="1"/>
</dbReference>
<dbReference type="Gene3D" id="3.40.50.150">
    <property type="entry name" value="Vaccinia Virus protein VP39"/>
    <property type="match status" value="1"/>
</dbReference>
<feature type="active site" evidence="1">
    <location>
        <position position="13"/>
    </location>
</feature>
<evidence type="ECO:0000313" key="4">
    <source>
        <dbReference type="EMBL" id="MBB1487598.1"/>
    </source>
</evidence>
<dbReference type="Proteomes" id="UP000565262">
    <property type="component" value="Unassembled WGS sequence"/>
</dbReference>
<feature type="domain" description="CheB-type methylesterase" evidence="2">
    <location>
        <begin position="4"/>
        <end position="190"/>
    </location>
</feature>
<dbReference type="InterPro" id="IPR035909">
    <property type="entry name" value="CheB_C"/>
</dbReference>
<gene>
    <name evidence="4" type="ORF">H4O21_13360</name>
</gene>
<dbReference type="Pfam" id="PF03705">
    <property type="entry name" value="CheR_N"/>
    <property type="match status" value="1"/>
</dbReference>
<dbReference type="Gene3D" id="3.40.50.180">
    <property type="entry name" value="Methylesterase CheB, C-terminal domain"/>
    <property type="match status" value="1"/>
</dbReference>
<reference evidence="4 5" key="1">
    <citation type="submission" date="2020-08" db="EMBL/GenBank/DDBJ databases">
        <title>Oceanospirillum sp. nov. isolated from marine sediment.</title>
        <authorList>
            <person name="Ji X."/>
        </authorList>
    </citation>
    <scope>NUCLEOTIDE SEQUENCE [LARGE SCALE GENOMIC DNA]</scope>
    <source>
        <strain evidence="4 5">D5</strain>
    </source>
</reference>
<dbReference type="GO" id="GO:0000156">
    <property type="term" value="F:phosphorelay response regulator activity"/>
    <property type="evidence" value="ECO:0007669"/>
    <property type="project" value="InterPro"/>
</dbReference>
<dbReference type="InterPro" id="IPR022641">
    <property type="entry name" value="CheR_N"/>
</dbReference>
<dbReference type="SUPFAM" id="SSF52738">
    <property type="entry name" value="Methylesterase CheB, C-terminal domain"/>
    <property type="match status" value="1"/>
</dbReference>
<evidence type="ECO:0000259" key="3">
    <source>
        <dbReference type="PROSITE" id="PS50123"/>
    </source>
</evidence>
<sequence>MTAPCSIVAIAASAGGLEALLTLFSALPYSTQCCFIIAQHMAKEGHSDLVASLIRRETHWPVTIPVTTSGLKPGMIYLLPAGKNGSITNSQLYLSEPDAYCFSSPCADVLFTSLSQEQEKHTGIILSGAGSDGTKGLQALKHSGGTTFAQQPEEALFNSMPCSAITTGCIDYVLPLNQIAAQLSSTILARNDCSVSTSNVIHDLSPTNHSLTSRSDHPGSTATDELKRLIEQLRQYTGVNFSGYKEETLLRRLEKRKALLGKEQNGHYEDYVLQHPQELACLEQSLLVSVSSFFRDQEVFNLLHPLLNNLAGSLSPEPARILVAGCATGEEAWSHAILWQTTHTQRPLEILAIDLNKEAIDQACQGLYPEQSLQQIDKGWRDSFFQPVREGYQVRPELKNMVTFQQTDLLKTELSQNFDIISCRNLMIYLKRKQQDELIHKLHDALCPKGILVTGLTESLSPEGQGLFAPLDHYHRIYQRR</sequence>
<dbReference type="GO" id="GO:0005737">
    <property type="term" value="C:cytoplasm"/>
    <property type="evidence" value="ECO:0007669"/>
    <property type="project" value="InterPro"/>
</dbReference>
<dbReference type="GO" id="GO:0006935">
    <property type="term" value="P:chemotaxis"/>
    <property type="evidence" value="ECO:0007669"/>
    <property type="project" value="UniProtKB-UniRule"/>
</dbReference>
<evidence type="ECO:0000259" key="2">
    <source>
        <dbReference type="PROSITE" id="PS50122"/>
    </source>
</evidence>
<feature type="domain" description="CheR-type methyltransferase" evidence="3">
    <location>
        <begin position="225"/>
        <end position="481"/>
    </location>
</feature>
<dbReference type="GO" id="GO:0008757">
    <property type="term" value="F:S-adenosylmethionine-dependent methyltransferase activity"/>
    <property type="evidence" value="ECO:0007669"/>
    <property type="project" value="InterPro"/>
</dbReference>
<protein>
    <submittedName>
        <fullName evidence="4">Chemotaxis protein</fullName>
    </submittedName>
</protein>
<dbReference type="SMART" id="SM00138">
    <property type="entry name" value="MeTrc"/>
    <property type="match status" value="1"/>
</dbReference>
<dbReference type="InterPro" id="IPR029063">
    <property type="entry name" value="SAM-dependent_MTases_sf"/>
</dbReference>
<evidence type="ECO:0000256" key="1">
    <source>
        <dbReference type="PROSITE-ProRule" id="PRU00050"/>
    </source>
</evidence>
<keyword evidence="5" id="KW-1185">Reference proteome</keyword>
<feature type="active site" evidence="1">
    <location>
        <position position="132"/>
    </location>
</feature>
<organism evidence="4 5">
    <name type="scientific">Oceanospirillum sediminis</name>
    <dbReference type="NCBI Taxonomy" id="2760088"/>
    <lineage>
        <taxon>Bacteria</taxon>
        <taxon>Pseudomonadati</taxon>
        <taxon>Pseudomonadota</taxon>
        <taxon>Gammaproteobacteria</taxon>
        <taxon>Oceanospirillales</taxon>
        <taxon>Oceanospirillaceae</taxon>
        <taxon>Oceanospirillum</taxon>
    </lineage>
</organism>
<comment type="caution">
    <text evidence="4">The sequence shown here is derived from an EMBL/GenBank/DDBJ whole genome shotgun (WGS) entry which is preliminary data.</text>
</comment>
<dbReference type="PANTHER" id="PTHR24422:SF10">
    <property type="entry name" value="CHEMOTAXIS PROTEIN METHYLTRANSFERASE 2"/>
    <property type="match status" value="1"/>
</dbReference>
<dbReference type="InterPro" id="IPR000780">
    <property type="entry name" value="CheR_MeTrfase"/>
</dbReference>
<dbReference type="InterPro" id="IPR000673">
    <property type="entry name" value="Sig_transdc_resp-reg_Me-estase"/>
</dbReference>
<dbReference type="AlphaFoldDB" id="A0A839IRM2"/>
<dbReference type="CDD" id="cd16434">
    <property type="entry name" value="CheB-CheR_fusion"/>
    <property type="match status" value="1"/>
</dbReference>
<dbReference type="InterPro" id="IPR050903">
    <property type="entry name" value="Bact_Chemotaxis_MeTrfase"/>
</dbReference>
<dbReference type="SUPFAM" id="SSF47757">
    <property type="entry name" value="Chemotaxis receptor methyltransferase CheR, N-terminal domain"/>
    <property type="match status" value="1"/>
</dbReference>
<keyword evidence="1" id="KW-0145">Chemotaxis</keyword>
<dbReference type="GO" id="GO:0008984">
    <property type="term" value="F:protein-glutamate methylesterase activity"/>
    <property type="evidence" value="ECO:0007669"/>
    <property type="project" value="InterPro"/>
</dbReference>
<dbReference type="SUPFAM" id="SSF53335">
    <property type="entry name" value="S-adenosyl-L-methionine-dependent methyltransferases"/>
    <property type="match status" value="1"/>
</dbReference>
<accession>A0A839IRM2</accession>
<dbReference type="CDD" id="cd02440">
    <property type="entry name" value="AdoMet_MTases"/>
    <property type="match status" value="1"/>
</dbReference>
<dbReference type="Pfam" id="PF01339">
    <property type="entry name" value="CheB_methylest"/>
    <property type="match status" value="1"/>
</dbReference>
<dbReference type="EMBL" id="JACJFM010000016">
    <property type="protein sequence ID" value="MBB1487598.1"/>
    <property type="molecule type" value="Genomic_DNA"/>
</dbReference>
<name>A0A839IRM2_9GAMM</name>
<dbReference type="Pfam" id="PF01739">
    <property type="entry name" value="CheR"/>
    <property type="match status" value="1"/>
</dbReference>
<proteinExistence type="predicted"/>
<evidence type="ECO:0000313" key="5">
    <source>
        <dbReference type="Proteomes" id="UP000565262"/>
    </source>
</evidence>
<feature type="active site" evidence="1">
    <location>
        <position position="40"/>
    </location>
</feature>
<keyword evidence="1" id="KW-0378">Hydrolase</keyword>
<dbReference type="InterPro" id="IPR022642">
    <property type="entry name" value="CheR_C"/>
</dbReference>
<dbReference type="RefSeq" id="WP_182809372.1">
    <property type="nucleotide sequence ID" value="NZ_JACJFM010000016.1"/>
</dbReference>
<dbReference type="PRINTS" id="PR00996">
    <property type="entry name" value="CHERMTFRASE"/>
</dbReference>
<dbReference type="PROSITE" id="PS50122">
    <property type="entry name" value="CHEB"/>
    <property type="match status" value="1"/>
</dbReference>